<dbReference type="Pfam" id="PF07690">
    <property type="entry name" value="MFS_1"/>
    <property type="match status" value="1"/>
</dbReference>
<dbReference type="InterPro" id="IPR036259">
    <property type="entry name" value="MFS_trans_sf"/>
</dbReference>
<proteinExistence type="inferred from homology"/>
<feature type="transmembrane region" description="Helical" evidence="7">
    <location>
        <begin position="292"/>
        <end position="309"/>
    </location>
</feature>
<keyword evidence="10" id="KW-1185">Reference proteome</keyword>
<evidence type="ECO:0000256" key="3">
    <source>
        <dbReference type="ARBA" id="ARBA00022448"/>
    </source>
</evidence>
<protein>
    <submittedName>
        <fullName evidence="9">MFS transporter</fullName>
    </submittedName>
</protein>
<dbReference type="PROSITE" id="PS00216">
    <property type="entry name" value="SUGAR_TRANSPORT_1"/>
    <property type="match status" value="1"/>
</dbReference>
<feature type="transmembrane region" description="Helical" evidence="7">
    <location>
        <begin position="261"/>
        <end position="280"/>
    </location>
</feature>
<sequence length="417" mass="45298">MRKGELTLMSSGTKTNKSLIVLMINMFIAMLGIGLVIPILPKLLEDFNAGGTAAGYLIAASGLTQFLFSPLAGEWSDKYGRKRMIVLGLVLFTLSQFLFAIAGVMWLLYVSRFLGGIGAAMMVPAMMAYVADSTTEDTRGKGLGMLGAAMSLGFVIGPGIGGFLADLGLRAPFYISALVAAIATVLSFFMLKETLSEERLQAARQSQQKRESIVKQLITSVKAPYFIYLILVFTLTFGLVNFEAVFSLFVDNKYGYTTKEISVMITVGALVGVVVQGALINKLLHRFGENKLINVSFLISAIMMVLMLLSGNFWYNMVLILIFFTFTSIMRPAINTVLSKMAGSEEQGFVMGMNNAYMSLGNIFGPALAGILFDVHVNLPYSFGAIVLVLSLVLSLSWGKRITGRNKQKLEAISNEG</sequence>
<dbReference type="EMBL" id="WUBI01000005">
    <property type="protein sequence ID" value="MWV46802.1"/>
    <property type="molecule type" value="Genomic_DNA"/>
</dbReference>
<evidence type="ECO:0000256" key="1">
    <source>
        <dbReference type="ARBA" id="ARBA00004651"/>
    </source>
</evidence>
<dbReference type="InterPro" id="IPR011701">
    <property type="entry name" value="MFS"/>
</dbReference>
<dbReference type="AlphaFoldDB" id="A0A7X3IRA2"/>
<feature type="transmembrane region" description="Helical" evidence="7">
    <location>
        <begin position="113"/>
        <end position="131"/>
    </location>
</feature>
<name>A0A7X3IRA2_9BACL</name>
<dbReference type="CDD" id="cd17325">
    <property type="entry name" value="MFS_MdtG_SLC18_like"/>
    <property type="match status" value="1"/>
</dbReference>
<feature type="transmembrane region" description="Helical" evidence="7">
    <location>
        <begin position="143"/>
        <end position="165"/>
    </location>
</feature>
<dbReference type="SUPFAM" id="SSF103473">
    <property type="entry name" value="MFS general substrate transporter"/>
    <property type="match status" value="1"/>
</dbReference>
<accession>A0A7X3IRA2</accession>
<evidence type="ECO:0000256" key="5">
    <source>
        <dbReference type="ARBA" id="ARBA00022989"/>
    </source>
</evidence>
<dbReference type="InterPro" id="IPR005829">
    <property type="entry name" value="Sugar_transporter_CS"/>
</dbReference>
<feature type="domain" description="Major facilitator superfamily (MFS) profile" evidence="8">
    <location>
        <begin position="18"/>
        <end position="403"/>
    </location>
</feature>
<comment type="similarity">
    <text evidence="2">Belongs to the major facilitator superfamily. TCR/Tet family.</text>
</comment>
<keyword evidence="3" id="KW-0813">Transport</keyword>
<reference evidence="9 10" key="1">
    <citation type="submission" date="2019-12" db="EMBL/GenBank/DDBJ databases">
        <title>Paenibacillus sp. nov., an endophytic bacterium isolated from the stem of Dendrobium.</title>
        <authorList>
            <person name="Zhao R."/>
        </authorList>
    </citation>
    <scope>NUCLEOTIDE SEQUENCE [LARGE SCALE GENOMIC DNA]</scope>
    <source>
        <strain evidence="9 10">HJL G12</strain>
    </source>
</reference>
<dbReference type="PANTHER" id="PTHR23504:SF115">
    <property type="entry name" value="MULTIDRUG RESISTANCE PROTEIN 2"/>
    <property type="match status" value="1"/>
</dbReference>
<evidence type="ECO:0000256" key="2">
    <source>
        <dbReference type="ARBA" id="ARBA00007520"/>
    </source>
</evidence>
<evidence type="ECO:0000313" key="10">
    <source>
        <dbReference type="Proteomes" id="UP000460318"/>
    </source>
</evidence>
<keyword evidence="5 7" id="KW-1133">Transmembrane helix</keyword>
<evidence type="ECO:0000256" key="4">
    <source>
        <dbReference type="ARBA" id="ARBA00022692"/>
    </source>
</evidence>
<dbReference type="PANTHER" id="PTHR23504">
    <property type="entry name" value="MAJOR FACILITATOR SUPERFAMILY DOMAIN-CONTAINING PROTEIN 10"/>
    <property type="match status" value="1"/>
</dbReference>
<dbReference type="Proteomes" id="UP000460318">
    <property type="component" value="Unassembled WGS sequence"/>
</dbReference>
<feature type="transmembrane region" description="Helical" evidence="7">
    <location>
        <begin position="355"/>
        <end position="373"/>
    </location>
</feature>
<feature type="transmembrane region" description="Helical" evidence="7">
    <location>
        <begin position="225"/>
        <end position="249"/>
    </location>
</feature>
<evidence type="ECO:0000313" key="9">
    <source>
        <dbReference type="EMBL" id="MWV46802.1"/>
    </source>
</evidence>
<feature type="transmembrane region" description="Helical" evidence="7">
    <location>
        <begin position="20"/>
        <end position="41"/>
    </location>
</feature>
<feature type="transmembrane region" description="Helical" evidence="7">
    <location>
        <begin position="84"/>
        <end position="107"/>
    </location>
</feature>
<feature type="transmembrane region" description="Helical" evidence="7">
    <location>
        <begin position="53"/>
        <end position="72"/>
    </location>
</feature>
<dbReference type="InterPro" id="IPR020846">
    <property type="entry name" value="MFS_dom"/>
</dbReference>
<keyword evidence="6 7" id="KW-0472">Membrane</keyword>
<evidence type="ECO:0000256" key="7">
    <source>
        <dbReference type="SAM" id="Phobius"/>
    </source>
</evidence>
<gene>
    <name evidence="9" type="ORF">GRF59_24645</name>
</gene>
<keyword evidence="4 7" id="KW-0812">Transmembrane</keyword>
<dbReference type="GO" id="GO:0022857">
    <property type="term" value="F:transmembrane transporter activity"/>
    <property type="evidence" value="ECO:0007669"/>
    <property type="project" value="InterPro"/>
</dbReference>
<comment type="caution">
    <text evidence="9">The sequence shown here is derived from an EMBL/GenBank/DDBJ whole genome shotgun (WGS) entry which is preliminary data.</text>
</comment>
<comment type="subcellular location">
    <subcellularLocation>
        <location evidence="1">Cell membrane</location>
        <topology evidence="1">Multi-pass membrane protein</topology>
    </subcellularLocation>
</comment>
<feature type="transmembrane region" description="Helical" evidence="7">
    <location>
        <begin position="315"/>
        <end position="334"/>
    </location>
</feature>
<feature type="transmembrane region" description="Helical" evidence="7">
    <location>
        <begin position="171"/>
        <end position="191"/>
    </location>
</feature>
<evidence type="ECO:0000259" key="8">
    <source>
        <dbReference type="PROSITE" id="PS50850"/>
    </source>
</evidence>
<feature type="transmembrane region" description="Helical" evidence="7">
    <location>
        <begin position="379"/>
        <end position="399"/>
    </location>
</feature>
<dbReference type="InterPro" id="IPR001958">
    <property type="entry name" value="Tet-R_TetA/multi-R_MdtG-like"/>
</dbReference>
<dbReference type="PRINTS" id="PR01035">
    <property type="entry name" value="TCRTETA"/>
</dbReference>
<dbReference type="PROSITE" id="PS50850">
    <property type="entry name" value="MFS"/>
    <property type="match status" value="1"/>
</dbReference>
<organism evidence="9 10">
    <name type="scientific">Paenibacillus dendrobii</name>
    <dbReference type="NCBI Taxonomy" id="2691084"/>
    <lineage>
        <taxon>Bacteria</taxon>
        <taxon>Bacillati</taxon>
        <taxon>Bacillota</taxon>
        <taxon>Bacilli</taxon>
        <taxon>Bacillales</taxon>
        <taxon>Paenibacillaceae</taxon>
        <taxon>Paenibacillus</taxon>
    </lineage>
</organism>
<dbReference type="GO" id="GO:0005886">
    <property type="term" value="C:plasma membrane"/>
    <property type="evidence" value="ECO:0007669"/>
    <property type="project" value="UniProtKB-SubCell"/>
</dbReference>
<dbReference type="Gene3D" id="1.20.1250.20">
    <property type="entry name" value="MFS general substrate transporter like domains"/>
    <property type="match status" value="1"/>
</dbReference>
<evidence type="ECO:0000256" key="6">
    <source>
        <dbReference type="ARBA" id="ARBA00023136"/>
    </source>
</evidence>